<keyword evidence="2" id="KW-1185">Reference proteome</keyword>
<accession>A0AA38WLV2</accession>
<evidence type="ECO:0000313" key="2">
    <source>
        <dbReference type="Proteomes" id="UP001172457"/>
    </source>
</evidence>
<name>A0AA38WLV2_9ASTR</name>
<reference evidence="1" key="1">
    <citation type="submission" date="2023-03" db="EMBL/GenBank/DDBJ databases">
        <title>Chromosome-scale reference genome and RAD-based genetic map of yellow starthistle (Centaurea solstitialis) reveal putative structural variation and QTLs associated with invader traits.</title>
        <authorList>
            <person name="Reatini B."/>
            <person name="Cang F.A."/>
            <person name="Jiang Q."/>
            <person name="Mckibben M.T.W."/>
            <person name="Barker M.S."/>
            <person name="Rieseberg L.H."/>
            <person name="Dlugosch K.M."/>
        </authorList>
    </citation>
    <scope>NUCLEOTIDE SEQUENCE</scope>
    <source>
        <strain evidence="1">CAN-66</strain>
        <tissue evidence="1">Leaf</tissue>
    </source>
</reference>
<sequence>MRILIRIDDGGIGDYGVSDKISAMNDYDCILAIVTVAFYFYCRCRLQAVIGYQFLQRCWQFIENLFNGVNRCGQILHLIRWDFDFAILSINP</sequence>
<organism evidence="1 2">
    <name type="scientific">Centaurea solstitialis</name>
    <name type="common">yellow star-thistle</name>
    <dbReference type="NCBI Taxonomy" id="347529"/>
    <lineage>
        <taxon>Eukaryota</taxon>
        <taxon>Viridiplantae</taxon>
        <taxon>Streptophyta</taxon>
        <taxon>Embryophyta</taxon>
        <taxon>Tracheophyta</taxon>
        <taxon>Spermatophyta</taxon>
        <taxon>Magnoliopsida</taxon>
        <taxon>eudicotyledons</taxon>
        <taxon>Gunneridae</taxon>
        <taxon>Pentapetalae</taxon>
        <taxon>asterids</taxon>
        <taxon>campanulids</taxon>
        <taxon>Asterales</taxon>
        <taxon>Asteraceae</taxon>
        <taxon>Carduoideae</taxon>
        <taxon>Cardueae</taxon>
        <taxon>Centaureinae</taxon>
        <taxon>Centaurea</taxon>
    </lineage>
</organism>
<comment type="caution">
    <text evidence="1">The sequence shown here is derived from an EMBL/GenBank/DDBJ whole genome shotgun (WGS) entry which is preliminary data.</text>
</comment>
<gene>
    <name evidence="1" type="ORF">OSB04_001918</name>
</gene>
<proteinExistence type="predicted"/>
<protein>
    <submittedName>
        <fullName evidence="1">Uncharacterized protein</fullName>
    </submittedName>
</protein>
<dbReference type="Proteomes" id="UP001172457">
    <property type="component" value="Chromosome 1"/>
</dbReference>
<dbReference type="AlphaFoldDB" id="A0AA38WLV2"/>
<dbReference type="EMBL" id="JARYMX010000001">
    <property type="protein sequence ID" value="KAJ9565952.1"/>
    <property type="molecule type" value="Genomic_DNA"/>
</dbReference>
<evidence type="ECO:0000313" key="1">
    <source>
        <dbReference type="EMBL" id="KAJ9565952.1"/>
    </source>
</evidence>